<keyword evidence="5" id="KW-1185">Reference proteome</keyword>
<organism evidence="4 5">
    <name type="scientific">Olsenella profusa</name>
    <dbReference type="NCBI Taxonomy" id="138595"/>
    <lineage>
        <taxon>Bacteria</taxon>
        <taxon>Bacillati</taxon>
        <taxon>Actinomycetota</taxon>
        <taxon>Coriobacteriia</taxon>
        <taxon>Coriobacteriales</taxon>
        <taxon>Atopobiaceae</taxon>
        <taxon>Olsenella</taxon>
    </lineage>
</organism>
<comment type="caution">
    <text evidence="4">The sequence shown here is derived from an EMBL/GenBank/DDBJ whole genome shotgun (WGS) entry which is preliminary data.</text>
</comment>
<name>A0ABS2F327_9ACTN</name>
<dbReference type="InterPro" id="IPR055346">
    <property type="entry name" value="Fe-S_cluster_assembly_SufBD"/>
</dbReference>
<protein>
    <submittedName>
        <fullName evidence="4">SufD family Fe-S cluster assembly protein</fullName>
    </submittedName>
</protein>
<feature type="region of interest" description="Disordered" evidence="2">
    <location>
        <begin position="149"/>
        <end position="177"/>
    </location>
</feature>
<sequence>MMPGEKNLTPAGVAGAAAPEGAEAAQGVDTLTLERVNVAPAQTWNRLRTNDVTLTVPARDRKGDVYFALPRLFEGVECGMGPAVSSWAESQAAGARYVEVPRGEKREEPIVVTVSAAAGEVADTGVMVRAGAEATIVVAAGETLGTGSFVSSATDPAPTSPANPDETNEPVPNVSPTSGSLLRVIAERGAHVRIFEFIGVGAGEQHLESVGIHADADARVEVRQYALGGGTVALGLACDLAGDRARIDLAQRYHVGGTELLDVNEVVRHHGRNTRSELAYSGVLEDAARKSLRTTIDLVHGARGAQGNEAETVLVLGDDVTNKTLPVILCDEDDVAGNHGATIGSVSPEQLAFLASRGLSREDAEALFVRALYEQAAMEAPCDEARAVVEESKGACPQLTQEA</sequence>
<evidence type="ECO:0000313" key="4">
    <source>
        <dbReference type="EMBL" id="MBM6775202.1"/>
    </source>
</evidence>
<feature type="domain" description="SUF system FeS cluster assembly SufBD core" evidence="3">
    <location>
        <begin position="177"/>
        <end position="371"/>
    </location>
</feature>
<dbReference type="InterPro" id="IPR000825">
    <property type="entry name" value="SUF_FeS_clus_asmbl_SufBD_core"/>
</dbReference>
<comment type="similarity">
    <text evidence="1">Belongs to the iron-sulfur cluster assembly SufBD family.</text>
</comment>
<evidence type="ECO:0000256" key="1">
    <source>
        <dbReference type="ARBA" id="ARBA00043967"/>
    </source>
</evidence>
<evidence type="ECO:0000313" key="5">
    <source>
        <dbReference type="Proteomes" id="UP000712527"/>
    </source>
</evidence>
<dbReference type="EMBL" id="JACSNQ010000013">
    <property type="protein sequence ID" value="MBM6775202.1"/>
    <property type="molecule type" value="Genomic_DNA"/>
</dbReference>
<dbReference type="Proteomes" id="UP000712527">
    <property type="component" value="Unassembled WGS sequence"/>
</dbReference>
<dbReference type="SUPFAM" id="SSF101960">
    <property type="entry name" value="Stabilizer of iron transporter SufD"/>
    <property type="match status" value="1"/>
</dbReference>
<evidence type="ECO:0000256" key="2">
    <source>
        <dbReference type="SAM" id="MobiDB-lite"/>
    </source>
</evidence>
<dbReference type="InterPro" id="IPR037284">
    <property type="entry name" value="SUF_FeS_clus_asmbl_SufBD_sf"/>
</dbReference>
<gene>
    <name evidence="4" type="ORF">H9X80_06560</name>
</gene>
<reference evidence="4 5" key="1">
    <citation type="journal article" date="2021" name="Sci. Rep.">
        <title>The distribution of antibiotic resistance genes in chicken gut microbiota commensals.</title>
        <authorList>
            <person name="Juricova H."/>
            <person name="Matiasovicova J."/>
            <person name="Kubasova T."/>
            <person name="Cejkova D."/>
            <person name="Rychlik I."/>
        </authorList>
    </citation>
    <scope>NUCLEOTIDE SEQUENCE [LARGE SCALE GENOMIC DNA]</scope>
    <source>
        <strain evidence="4 5">An794</strain>
    </source>
</reference>
<dbReference type="PANTHER" id="PTHR30508:SF1">
    <property type="entry name" value="UPF0051 PROTEIN ABCI8, CHLOROPLASTIC-RELATED"/>
    <property type="match status" value="1"/>
</dbReference>
<proteinExistence type="inferred from homology"/>
<dbReference type="RefSeq" id="WP_204793544.1">
    <property type="nucleotide sequence ID" value="NZ_JACSNQ010000013.1"/>
</dbReference>
<dbReference type="PANTHER" id="PTHR30508">
    <property type="entry name" value="FES CLUSTER ASSEMBLY PROTEIN SUF"/>
    <property type="match status" value="1"/>
</dbReference>
<evidence type="ECO:0000259" key="3">
    <source>
        <dbReference type="Pfam" id="PF01458"/>
    </source>
</evidence>
<dbReference type="Pfam" id="PF01458">
    <property type="entry name" value="SUFBD_core"/>
    <property type="match status" value="1"/>
</dbReference>
<accession>A0ABS2F327</accession>